<keyword evidence="4" id="KW-1185">Reference proteome</keyword>
<gene>
    <name evidence="3" type="ORF">CPA45_19195</name>
</gene>
<evidence type="ECO:0000256" key="1">
    <source>
        <dbReference type="SAM" id="Phobius"/>
    </source>
</evidence>
<accession>A0A2A4HJ35</accession>
<comment type="caution">
    <text evidence="3">The sequence shown here is derived from an EMBL/GenBank/DDBJ whole genome shotgun (WGS) entry which is preliminary data.</text>
</comment>
<dbReference type="InterPro" id="IPR025188">
    <property type="entry name" value="DUF4113"/>
</dbReference>
<dbReference type="EMBL" id="NWUX01000024">
    <property type="protein sequence ID" value="PCF94103.1"/>
    <property type="molecule type" value="Genomic_DNA"/>
</dbReference>
<dbReference type="Proteomes" id="UP000218677">
    <property type="component" value="Unassembled WGS sequence"/>
</dbReference>
<feature type="transmembrane region" description="Helical" evidence="1">
    <location>
        <begin position="12"/>
        <end position="30"/>
    </location>
</feature>
<reference evidence="4" key="1">
    <citation type="submission" date="2017-09" db="EMBL/GenBank/DDBJ databases">
        <authorList>
            <person name="Cho G.-S."/>
            <person name="Oguntoyinbo F.A."/>
            <person name="Cnockaert M."/>
            <person name="Kabisch J."/>
            <person name="Neve H."/>
            <person name="Bockelmann W."/>
            <person name="Wenning M."/>
            <person name="Franz C.M."/>
            <person name="Vandamme P."/>
        </authorList>
    </citation>
    <scope>NUCLEOTIDE SEQUENCE [LARGE SCALE GENOMIC DNA]</scope>
    <source>
        <strain evidence="4">MBT G8648</strain>
    </source>
</reference>
<dbReference type="OrthoDB" id="6166984at2"/>
<evidence type="ECO:0000313" key="3">
    <source>
        <dbReference type="EMBL" id="PCF94103.1"/>
    </source>
</evidence>
<name>A0A2A4HJ35_9GAMM</name>
<keyword evidence="1" id="KW-0472">Membrane</keyword>
<dbReference type="Pfam" id="PF13438">
    <property type="entry name" value="DUF4113"/>
    <property type="match status" value="1"/>
</dbReference>
<keyword evidence="1" id="KW-0812">Transmembrane</keyword>
<evidence type="ECO:0000259" key="2">
    <source>
        <dbReference type="Pfam" id="PF13438"/>
    </source>
</evidence>
<organism evidence="3 4">
    <name type="scientific">Vreelandella nigrificans</name>
    <dbReference type="NCBI Taxonomy" id="2042704"/>
    <lineage>
        <taxon>Bacteria</taxon>
        <taxon>Pseudomonadati</taxon>
        <taxon>Pseudomonadota</taxon>
        <taxon>Gammaproteobacteria</taxon>
        <taxon>Oceanospirillales</taxon>
        <taxon>Halomonadaceae</taxon>
        <taxon>Vreelandella</taxon>
    </lineage>
</organism>
<dbReference type="AlphaFoldDB" id="A0A2A4HJ35"/>
<feature type="domain" description="DUF4113" evidence="2">
    <location>
        <begin position="28"/>
        <end position="66"/>
    </location>
</feature>
<proteinExistence type="predicted"/>
<evidence type="ECO:0000313" key="4">
    <source>
        <dbReference type="Proteomes" id="UP000218677"/>
    </source>
</evidence>
<keyword evidence="1" id="KW-1133">Transmembrane helix</keyword>
<protein>
    <recommendedName>
        <fullName evidence="2">DUF4113 domain-containing protein</fullName>
    </recommendedName>
</protein>
<sequence>MFLTSEAEEQIALGLFLTVLPSIISTIKLGRGTIQLGLPRANSAWTLRAEYRTPRYTTRWEELLNVR</sequence>